<dbReference type="GO" id="GO:0045739">
    <property type="term" value="P:positive regulation of DNA repair"/>
    <property type="evidence" value="ECO:0007669"/>
    <property type="project" value="InterPro"/>
</dbReference>
<dbReference type="GO" id="GO:0005737">
    <property type="term" value="C:cytoplasm"/>
    <property type="evidence" value="ECO:0007669"/>
    <property type="project" value="UniProtKB-SubCell"/>
</dbReference>
<evidence type="ECO:0000313" key="18">
    <source>
        <dbReference type="Proteomes" id="UP000005408"/>
    </source>
</evidence>
<evidence type="ECO:0000256" key="11">
    <source>
        <dbReference type="ARBA" id="ARBA00023204"/>
    </source>
</evidence>
<keyword evidence="7" id="KW-0227">DNA damage</keyword>
<accession>A0A8W8I1R6</accession>
<keyword evidence="11" id="KW-0234">DNA repair</keyword>
<feature type="region of interest" description="Disordered" evidence="16">
    <location>
        <begin position="90"/>
        <end position="112"/>
    </location>
</feature>
<keyword evidence="8" id="KW-0498">Mitosis</keyword>
<comment type="subcellular location">
    <subcellularLocation>
        <location evidence="2">Cytoplasm</location>
    </subcellularLocation>
    <subcellularLocation>
        <location evidence="1">Nucleus</location>
    </subcellularLocation>
</comment>
<keyword evidence="9" id="KW-0833">Ubl conjugation pathway</keyword>
<evidence type="ECO:0000256" key="4">
    <source>
        <dbReference type="ARBA" id="ARBA00019437"/>
    </source>
</evidence>
<protein>
    <recommendedName>
        <fullName evidence="4">BRISC and BRCA1-A complex member 1</fullName>
    </recommendedName>
    <alternativeName>
        <fullName evidence="14">Mediator of RAP80 interactions and targeting subunit of 40 kDa</fullName>
    </alternativeName>
    <alternativeName>
        <fullName evidence="15">New component of the BRCA1-A complex</fullName>
    </alternativeName>
</protein>
<dbReference type="SMR" id="A0A8W8I1R6"/>
<dbReference type="EnsemblMetazoa" id="G121.1">
    <property type="protein sequence ID" value="G121.1:cds"/>
    <property type="gene ID" value="G121"/>
</dbReference>
<evidence type="ECO:0000256" key="9">
    <source>
        <dbReference type="ARBA" id="ARBA00022786"/>
    </source>
</evidence>
<evidence type="ECO:0000256" key="12">
    <source>
        <dbReference type="ARBA" id="ARBA00023242"/>
    </source>
</evidence>
<dbReference type="AlphaFoldDB" id="A0A8W8I1R6"/>
<evidence type="ECO:0000313" key="17">
    <source>
        <dbReference type="EnsemblMetazoa" id="G121.1:cds"/>
    </source>
</evidence>
<evidence type="ECO:0000256" key="16">
    <source>
        <dbReference type="SAM" id="MobiDB-lite"/>
    </source>
</evidence>
<dbReference type="PANTHER" id="PTHR15660">
    <property type="entry name" value="BRISC AND BRCA1-A COMPLEX MEMBER 1"/>
    <property type="match status" value="1"/>
</dbReference>
<dbReference type="InterPro" id="IPR036465">
    <property type="entry name" value="vWFA_dom_sf"/>
</dbReference>
<dbReference type="CDD" id="cd21502">
    <property type="entry name" value="vWA_BABAM1"/>
    <property type="match status" value="1"/>
</dbReference>
<keyword evidence="5" id="KW-0963">Cytoplasm</keyword>
<dbReference type="PANTHER" id="PTHR15660:SF1">
    <property type="entry name" value="BRISC AND BRCA1-A COMPLEX MEMBER 1"/>
    <property type="match status" value="1"/>
</dbReference>
<organism evidence="17 18">
    <name type="scientific">Magallana gigas</name>
    <name type="common">Pacific oyster</name>
    <name type="synonym">Crassostrea gigas</name>
    <dbReference type="NCBI Taxonomy" id="29159"/>
    <lineage>
        <taxon>Eukaryota</taxon>
        <taxon>Metazoa</taxon>
        <taxon>Spiralia</taxon>
        <taxon>Lophotrochozoa</taxon>
        <taxon>Mollusca</taxon>
        <taxon>Bivalvia</taxon>
        <taxon>Autobranchia</taxon>
        <taxon>Pteriomorphia</taxon>
        <taxon>Ostreida</taxon>
        <taxon>Ostreoidea</taxon>
        <taxon>Ostreidae</taxon>
        <taxon>Magallana</taxon>
    </lineage>
</organism>
<comment type="similarity">
    <text evidence="3">Belongs to the BABAM1 family.</text>
</comment>
<reference evidence="17" key="1">
    <citation type="submission" date="2022-08" db="UniProtKB">
        <authorList>
            <consortium name="EnsemblMetazoa"/>
        </authorList>
    </citation>
    <scope>IDENTIFICATION</scope>
    <source>
        <strain evidence="17">05x7-T-G4-1.051#20</strain>
    </source>
</reference>
<evidence type="ECO:0000256" key="2">
    <source>
        <dbReference type="ARBA" id="ARBA00004496"/>
    </source>
</evidence>
<dbReference type="Gene3D" id="3.40.50.410">
    <property type="entry name" value="von Willebrand factor, type A domain"/>
    <property type="match status" value="1"/>
</dbReference>
<keyword evidence="13" id="KW-0131">Cell cycle</keyword>
<dbReference type="GO" id="GO:0006325">
    <property type="term" value="P:chromatin organization"/>
    <property type="evidence" value="ECO:0007669"/>
    <property type="project" value="UniProtKB-KW"/>
</dbReference>
<name>A0A8W8I1R6_MAGGI</name>
<evidence type="ECO:0000256" key="7">
    <source>
        <dbReference type="ARBA" id="ARBA00022763"/>
    </source>
</evidence>
<evidence type="ECO:0000256" key="14">
    <source>
        <dbReference type="ARBA" id="ARBA00030984"/>
    </source>
</evidence>
<evidence type="ECO:0000256" key="15">
    <source>
        <dbReference type="ARBA" id="ARBA00031038"/>
    </source>
</evidence>
<evidence type="ECO:0000256" key="5">
    <source>
        <dbReference type="ARBA" id="ARBA00022490"/>
    </source>
</evidence>
<keyword evidence="6" id="KW-0132">Cell division</keyword>
<evidence type="ECO:0000256" key="6">
    <source>
        <dbReference type="ARBA" id="ARBA00022618"/>
    </source>
</evidence>
<dbReference type="SUPFAM" id="SSF53300">
    <property type="entry name" value="vWA-like"/>
    <property type="match status" value="1"/>
</dbReference>
<evidence type="ECO:0000256" key="8">
    <source>
        <dbReference type="ARBA" id="ARBA00022776"/>
    </source>
</evidence>
<keyword evidence="18" id="KW-1185">Reference proteome</keyword>
<dbReference type="GO" id="GO:0051301">
    <property type="term" value="P:cell division"/>
    <property type="evidence" value="ECO:0007669"/>
    <property type="project" value="UniProtKB-KW"/>
</dbReference>
<feature type="compositionally biased region" description="Basic and acidic residues" evidence="16">
    <location>
        <begin position="90"/>
        <end position="107"/>
    </location>
</feature>
<evidence type="ECO:0000256" key="10">
    <source>
        <dbReference type="ARBA" id="ARBA00022853"/>
    </source>
</evidence>
<dbReference type="Proteomes" id="UP000005408">
    <property type="component" value="Unassembled WGS sequence"/>
</dbReference>
<dbReference type="GO" id="GO:0006302">
    <property type="term" value="P:double-strand break repair"/>
    <property type="evidence" value="ECO:0007669"/>
    <property type="project" value="TreeGrafter"/>
</dbReference>
<dbReference type="InterPro" id="IPR026126">
    <property type="entry name" value="BABAM1"/>
</dbReference>
<dbReference type="GO" id="GO:0070531">
    <property type="term" value="C:BRCA1-A complex"/>
    <property type="evidence" value="ECO:0007669"/>
    <property type="project" value="InterPro"/>
</dbReference>
<keyword evidence="12" id="KW-0539">Nucleus</keyword>
<dbReference type="GO" id="GO:0070552">
    <property type="term" value="C:BRISC complex"/>
    <property type="evidence" value="ECO:0007669"/>
    <property type="project" value="InterPro"/>
</dbReference>
<keyword evidence="10" id="KW-0156">Chromatin regulator</keyword>
<dbReference type="GO" id="GO:0007095">
    <property type="term" value="P:mitotic G2 DNA damage checkpoint signaling"/>
    <property type="evidence" value="ECO:0007669"/>
    <property type="project" value="TreeGrafter"/>
</dbReference>
<proteinExistence type="inferred from homology"/>
<evidence type="ECO:0000256" key="1">
    <source>
        <dbReference type="ARBA" id="ARBA00004123"/>
    </source>
</evidence>
<sequence length="348" mass="39916">MFRRKGIKRRADGMPISTHQRSVVQPPCLLSPLAADIRVMSPAVFLLDGNVVSKPRTMEAENESGSDQENYSRLVSSVIHEYDIIDVEPGARSEESANEDVKSRDSSQDDVTLPRVNCPEKIIICLDMSSEMDKVSFRSRSGDKWTPMKLVRRALSFFLHSKQRLNRNHQFALVHLFDKASWVKDFTGNVRSIISALDDMSDTVELQSFNATSLFDLIHQCVPLPELEGDTTILPPPYIVRMLFIYGRSNGLIEFRNKESFRQLDSSPYFFFDAMYVHEPQSPENRCEEIFDRLCDLDEKGMSYIFEAARNPTRLYDQMAKLLAHPLQRPLQSEIAYRLHNIADLTDT</sequence>
<evidence type="ECO:0000256" key="3">
    <source>
        <dbReference type="ARBA" id="ARBA00010809"/>
    </source>
</evidence>
<dbReference type="GO" id="GO:0016604">
    <property type="term" value="C:nuclear body"/>
    <property type="evidence" value="ECO:0007669"/>
    <property type="project" value="TreeGrafter"/>
</dbReference>
<evidence type="ECO:0000256" key="13">
    <source>
        <dbReference type="ARBA" id="ARBA00023306"/>
    </source>
</evidence>